<dbReference type="RefSeq" id="WP_312031314.1">
    <property type="nucleotide sequence ID" value="NZ_CP051151.1"/>
</dbReference>
<evidence type="ECO:0000313" key="3">
    <source>
        <dbReference type="Proteomes" id="UP000512167"/>
    </source>
</evidence>
<sequence>MELRKQINDRIAQLTFKNLDSYCLLCLNQFPNIITDEIPGNCYYALNNQCGMAHLYHHFNFSNYAITKNEPFNLLENNPQFFSIDNQVFDHSVKVSELCYQLGEALDLDDNELLKLKKAAMYHDVGKNKIPQNILNKPSSLNKDEWKIMRNHAVLSYKTLLKFPQFNNIALYVKYHHERIDGKGYPEGLKGDEIPFISRIISVVDAFEAMTSDRPYKKAMTQEEAIAELIKNAGTQFDKNIVKTFINNVLENK</sequence>
<dbReference type="AlphaFoldDB" id="A0A7L6N2I0"/>
<dbReference type="Pfam" id="PF13487">
    <property type="entry name" value="HD_5"/>
    <property type="match status" value="1"/>
</dbReference>
<dbReference type="EMBL" id="CP051151">
    <property type="protein sequence ID" value="QLY40476.1"/>
    <property type="molecule type" value="Genomic_DNA"/>
</dbReference>
<keyword evidence="3" id="KW-1185">Reference proteome</keyword>
<organism evidence="2 3">
    <name type="scientific">Hujiaoplasma nucleasis</name>
    <dbReference type="NCBI Taxonomy" id="2725268"/>
    <lineage>
        <taxon>Bacteria</taxon>
        <taxon>Bacillati</taxon>
        <taxon>Mycoplasmatota</taxon>
        <taxon>Mollicutes</taxon>
        <taxon>Candidatus Izemoplasmatales</taxon>
        <taxon>Hujiaoplasmataceae</taxon>
        <taxon>Hujiaoplasma</taxon>
    </lineage>
</organism>
<evidence type="ECO:0000313" key="2">
    <source>
        <dbReference type="EMBL" id="QLY40476.1"/>
    </source>
</evidence>
<dbReference type="Proteomes" id="UP000512167">
    <property type="component" value="Chromosome"/>
</dbReference>
<dbReference type="InterPro" id="IPR037522">
    <property type="entry name" value="HD_GYP_dom"/>
</dbReference>
<dbReference type="Gene3D" id="1.10.3210.10">
    <property type="entry name" value="Hypothetical protein af1432"/>
    <property type="match status" value="1"/>
</dbReference>
<dbReference type="PROSITE" id="PS51832">
    <property type="entry name" value="HD_GYP"/>
    <property type="match status" value="1"/>
</dbReference>
<dbReference type="KEGG" id="tbk:HF295_06275"/>
<accession>A0A7L6N2I0</accession>
<proteinExistence type="predicted"/>
<dbReference type="InterPro" id="IPR003607">
    <property type="entry name" value="HD/PDEase_dom"/>
</dbReference>
<evidence type="ECO:0000259" key="1">
    <source>
        <dbReference type="PROSITE" id="PS51832"/>
    </source>
</evidence>
<dbReference type="SUPFAM" id="SSF109604">
    <property type="entry name" value="HD-domain/PDEase-like"/>
    <property type="match status" value="1"/>
</dbReference>
<name>A0A7L6N2I0_9MOLU</name>
<dbReference type="InterPro" id="IPR006675">
    <property type="entry name" value="HDIG_dom"/>
</dbReference>
<feature type="domain" description="HD-GYP" evidence="1">
    <location>
        <begin position="66"/>
        <end position="253"/>
    </location>
</feature>
<gene>
    <name evidence="2" type="ORF">HF295_06275</name>
</gene>
<dbReference type="NCBIfam" id="TIGR00277">
    <property type="entry name" value="HDIG"/>
    <property type="match status" value="1"/>
</dbReference>
<dbReference type="CDD" id="cd00077">
    <property type="entry name" value="HDc"/>
    <property type="match status" value="1"/>
</dbReference>
<dbReference type="SMART" id="SM00471">
    <property type="entry name" value="HDc"/>
    <property type="match status" value="1"/>
</dbReference>
<protein>
    <submittedName>
        <fullName evidence="2">HD-GYP domain-containing protein</fullName>
    </submittedName>
</protein>
<reference evidence="2 3" key="1">
    <citation type="submission" date="2020-04" db="EMBL/GenBank/DDBJ databases">
        <authorList>
            <person name="Zheng R.K."/>
            <person name="Sun C.M."/>
        </authorList>
    </citation>
    <scope>NUCLEOTIDE SEQUENCE [LARGE SCALE GENOMIC DNA]</scope>
    <source>
        <strain evidence="3">zrk29</strain>
    </source>
</reference>
<dbReference type="PANTHER" id="PTHR43155">
    <property type="entry name" value="CYCLIC DI-GMP PHOSPHODIESTERASE PA4108-RELATED"/>
    <property type="match status" value="1"/>
</dbReference>